<dbReference type="AlphaFoldDB" id="A0A2S4M3N3"/>
<keyword evidence="2" id="KW-0238">DNA-binding</keyword>
<keyword evidence="1" id="KW-0805">Transcription regulation</keyword>
<accession>A0A2S4M3N3</accession>
<dbReference type="PANTHER" id="PTHR38445">
    <property type="entry name" value="HTH-TYPE TRANSCRIPTIONAL REPRESSOR YTRA"/>
    <property type="match status" value="1"/>
</dbReference>
<keyword evidence="6" id="KW-1185">Reference proteome</keyword>
<dbReference type="InterPro" id="IPR036390">
    <property type="entry name" value="WH_DNA-bd_sf"/>
</dbReference>
<dbReference type="SUPFAM" id="SSF46785">
    <property type="entry name" value="Winged helix' DNA-binding domain"/>
    <property type="match status" value="1"/>
</dbReference>
<dbReference type="InterPro" id="IPR000524">
    <property type="entry name" value="Tscrpt_reg_HTH_GntR"/>
</dbReference>
<dbReference type="SMART" id="SM00345">
    <property type="entry name" value="HTH_GNTR"/>
    <property type="match status" value="1"/>
</dbReference>
<dbReference type="CDD" id="cd07377">
    <property type="entry name" value="WHTH_GntR"/>
    <property type="match status" value="1"/>
</dbReference>
<dbReference type="OrthoDB" id="7173258at2"/>
<gene>
    <name evidence="5" type="ORF">CYD53_112148</name>
</gene>
<evidence type="ECO:0000313" key="5">
    <source>
        <dbReference type="EMBL" id="POR49323.1"/>
    </source>
</evidence>
<dbReference type="Pfam" id="PF00392">
    <property type="entry name" value="GntR"/>
    <property type="match status" value="1"/>
</dbReference>
<reference evidence="5 6" key="1">
    <citation type="submission" date="2018-01" db="EMBL/GenBank/DDBJ databases">
        <title>Genomic Encyclopedia of Type Strains, Phase III (KMG-III): the genomes of soil and plant-associated and newly described type strains.</title>
        <authorList>
            <person name="Whitman W."/>
        </authorList>
    </citation>
    <scope>NUCLEOTIDE SEQUENCE [LARGE SCALE GENOMIC DNA]</scope>
    <source>
        <strain evidence="5 6">1131</strain>
    </source>
</reference>
<proteinExistence type="predicted"/>
<dbReference type="PROSITE" id="PS50949">
    <property type="entry name" value="HTH_GNTR"/>
    <property type="match status" value="1"/>
</dbReference>
<evidence type="ECO:0000313" key="6">
    <source>
        <dbReference type="Proteomes" id="UP000236919"/>
    </source>
</evidence>
<evidence type="ECO:0000259" key="4">
    <source>
        <dbReference type="PROSITE" id="PS50949"/>
    </source>
</evidence>
<sequence length="322" mass="34049">MEFKIDRDLPISIRQQLKGLIEYGIACGDLAVGEALPSVRDLAARVGVAPMTVSQVYGDLKGLGLIETRAGAGTNVAGSSQARLAGRPDLMTLHRRIDALIDEGMALGLRASDLASLIHARLASRARLGRSASVVMVGLFAGPTARYAHAIAARLGQGATVEPMTIDAIQRDRAVQARAASADLVVTFVNRHREVASILPGARVVSIRFIPSEETRRALASIDPMARVLLVARFPEFLPIMKAGVQRFAPHVSNLRSAGAGSGDAPLAHDDADVIVFASGTDSVLSGLRASVRAIEYIHIPEPGDIDRLIVPLIQDAASKAK</sequence>
<dbReference type="RefSeq" id="WP_103719778.1">
    <property type="nucleotide sequence ID" value="NZ_PQFZ01000012.1"/>
</dbReference>
<dbReference type="GO" id="GO:0003677">
    <property type="term" value="F:DNA binding"/>
    <property type="evidence" value="ECO:0007669"/>
    <property type="project" value="UniProtKB-KW"/>
</dbReference>
<evidence type="ECO:0000256" key="2">
    <source>
        <dbReference type="ARBA" id="ARBA00023125"/>
    </source>
</evidence>
<organism evidence="5 6">
    <name type="scientific">Bosea psychrotolerans</name>
    <dbReference type="NCBI Taxonomy" id="1871628"/>
    <lineage>
        <taxon>Bacteria</taxon>
        <taxon>Pseudomonadati</taxon>
        <taxon>Pseudomonadota</taxon>
        <taxon>Alphaproteobacteria</taxon>
        <taxon>Hyphomicrobiales</taxon>
        <taxon>Boseaceae</taxon>
        <taxon>Bosea</taxon>
    </lineage>
</organism>
<protein>
    <submittedName>
        <fullName evidence="5">GntR family transcriptional regulator</fullName>
    </submittedName>
</protein>
<dbReference type="Gene3D" id="1.10.10.10">
    <property type="entry name" value="Winged helix-like DNA-binding domain superfamily/Winged helix DNA-binding domain"/>
    <property type="match status" value="1"/>
</dbReference>
<dbReference type="InterPro" id="IPR036388">
    <property type="entry name" value="WH-like_DNA-bd_sf"/>
</dbReference>
<name>A0A2S4M3N3_9HYPH</name>
<evidence type="ECO:0000256" key="3">
    <source>
        <dbReference type="ARBA" id="ARBA00023163"/>
    </source>
</evidence>
<keyword evidence="3" id="KW-0804">Transcription</keyword>
<dbReference type="GO" id="GO:0003700">
    <property type="term" value="F:DNA-binding transcription factor activity"/>
    <property type="evidence" value="ECO:0007669"/>
    <property type="project" value="InterPro"/>
</dbReference>
<dbReference type="Proteomes" id="UP000236919">
    <property type="component" value="Unassembled WGS sequence"/>
</dbReference>
<comment type="caution">
    <text evidence="5">The sequence shown here is derived from an EMBL/GenBank/DDBJ whole genome shotgun (WGS) entry which is preliminary data.</text>
</comment>
<dbReference type="PANTHER" id="PTHR38445:SF9">
    <property type="entry name" value="HTH-TYPE TRANSCRIPTIONAL REPRESSOR YTRA"/>
    <property type="match status" value="1"/>
</dbReference>
<evidence type="ECO:0000256" key="1">
    <source>
        <dbReference type="ARBA" id="ARBA00023015"/>
    </source>
</evidence>
<feature type="domain" description="HTH gntR-type" evidence="4">
    <location>
        <begin position="11"/>
        <end position="79"/>
    </location>
</feature>
<dbReference type="EMBL" id="PQFZ01000012">
    <property type="protein sequence ID" value="POR49323.1"/>
    <property type="molecule type" value="Genomic_DNA"/>
</dbReference>